<dbReference type="OrthoDB" id="8113193at2"/>
<gene>
    <name evidence="7" type="ORF">QS62_05300</name>
</gene>
<proteinExistence type="inferred from homology"/>
<keyword evidence="5 6" id="KW-0472">Membrane</keyword>
<dbReference type="InterPro" id="IPR002549">
    <property type="entry name" value="AI-2E-like"/>
</dbReference>
<feature type="transmembrane region" description="Helical" evidence="6">
    <location>
        <begin position="196"/>
        <end position="218"/>
    </location>
</feature>
<keyword evidence="4 6" id="KW-1133">Transmembrane helix</keyword>
<keyword evidence="8" id="KW-1185">Reference proteome</keyword>
<sequence>MEKLDLTFKHFLIAISGVLILWLPVFWLHLVLVLFTALSAYAITDIFARHLQKHSKHYVGYSVLIVLMLFILAIFLFIIWVENRADALSAGKLISSVADILDELHEKLPASIATHIPDGVSTLQLHLSQWLKENARELQSAGLYTLRVLGHLIVGVVLGTIAAFQTLPLSPNNQRALPKLLQLHFQQLLDGFTNVFFAQIRISFINTILAALYLLVILPAIGKPLPLAGTMVFVTFVAGLIPVVGNLISNSFIVMMSLGDSVSIAITSLIFLVVIHKLEYFLNAEIIGHRINAKTWELLIMMVFMEAAFGIPGLVSAPVIYAQIKRLLVYHNWL</sequence>
<evidence type="ECO:0000256" key="3">
    <source>
        <dbReference type="ARBA" id="ARBA00022692"/>
    </source>
</evidence>
<dbReference type="EMBL" id="JTJL01000018">
    <property type="protein sequence ID" value="OBW94862.1"/>
    <property type="molecule type" value="Genomic_DNA"/>
</dbReference>
<evidence type="ECO:0000256" key="2">
    <source>
        <dbReference type="ARBA" id="ARBA00009773"/>
    </source>
</evidence>
<reference evidence="7 8" key="1">
    <citation type="submission" date="2014-11" db="EMBL/GenBank/DDBJ databases">
        <title>Pan-genome of Gallibacterium spp.</title>
        <authorList>
            <person name="Kudirkiene E."/>
            <person name="Bojesen A.M."/>
        </authorList>
    </citation>
    <scope>NUCLEOTIDE SEQUENCE [LARGE SCALE GENOMIC DNA]</scope>
    <source>
        <strain evidence="7 8">F150</strain>
    </source>
</reference>
<feature type="transmembrane region" description="Helical" evidence="6">
    <location>
        <begin position="58"/>
        <end position="81"/>
    </location>
</feature>
<comment type="subcellular location">
    <subcellularLocation>
        <location evidence="1">Membrane</location>
        <topology evidence="1">Multi-pass membrane protein</topology>
    </subcellularLocation>
</comment>
<dbReference type="Proteomes" id="UP000092649">
    <property type="component" value="Unassembled WGS sequence"/>
</dbReference>
<feature type="transmembrane region" description="Helical" evidence="6">
    <location>
        <begin position="12"/>
        <end position="38"/>
    </location>
</feature>
<keyword evidence="3 6" id="KW-0812">Transmembrane</keyword>
<feature type="transmembrane region" description="Helical" evidence="6">
    <location>
        <begin position="225"/>
        <end position="245"/>
    </location>
</feature>
<evidence type="ECO:0000313" key="7">
    <source>
        <dbReference type="EMBL" id="OBW94862.1"/>
    </source>
</evidence>
<name>A0A1A7NXE6_9PAST</name>
<evidence type="ECO:0000256" key="5">
    <source>
        <dbReference type="ARBA" id="ARBA00023136"/>
    </source>
</evidence>
<feature type="transmembrane region" description="Helical" evidence="6">
    <location>
        <begin position="144"/>
        <end position="164"/>
    </location>
</feature>
<evidence type="ECO:0000313" key="8">
    <source>
        <dbReference type="Proteomes" id="UP000092649"/>
    </source>
</evidence>
<evidence type="ECO:0000256" key="1">
    <source>
        <dbReference type="ARBA" id="ARBA00004141"/>
    </source>
</evidence>
<feature type="transmembrane region" description="Helical" evidence="6">
    <location>
        <begin position="251"/>
        <end position="275"/>
    </location>
</feature>
<accession>A0A1A7NXE6</accession>
<dbReference type="AlphaFoldDB" id="A0A1A7NXE6"/>
<evidence type="ECO:0000256" key="6">
    <source>
        <dbReference type="SAM" id="Phobius"/>
    </source>
</evidence>
<dbReference type="PATRIC" id="fig|505341.3.peg.1068"/>
<comment type="caution">
    <text evidence="7">The sequence shown here is derived from an EMBL/GenBank/DDBJ whole genome shotgun (WGS) entry which is preliminary data.</text>
</comment>
<dbReference type="Pfam" id="PF01594">
    <property type="entry name" value="AI-2E_transport"/>
    <property type="match status" value="1"/>
</dbReference>
<dbReference type="GO" id="GO:0016020">
    <property type="term" value="C:membrane"/>
    <property type="evidence" value="ECO:0007669"/>
    <property type="project" value="UniProtKB-SubCell"/>
</dbReference>
<feature type="transmembrane region" description="Helical" evidence="6">
    <location>
        <begin position="296"/>
        <end position="324"/>
    </location>
</feature>
<organism evidence="7 8">
    <name type="scientific">Gallibacterium salpingitidis</name>
    <dbReference type="NCBI Taxonomy" id="505341"/>
    <lineage>
        <taxon>Bacteria</taxon>
        <taxon>Pseudomonadati</taxon>
        <taxon>Pseudomonadota</taxon>
        <taxon>Gammaproteobacteria</taxon>
        <taxon>Pasteurellales</taxon>
        <taxon>Pasteurellaceae</taxon>
        <taxon>Gallibacterium</taxon>
    </lineage>
</organism>
<evidence type="ECO:0000256" key="4">
    <source>
        <dbReference type="ARBA" id="ARBA00022989"/>
    </source>
</evidence>
<comment type="similarity">
    <text evidence="2">Belongs to the autoinducer-2 exporter (AI-2E) (TC 2.A.86) family.</text>
</comment>
<dbReference type="RefSeq" id="WP_066107000.1">
    <property type="nucleotide sequence ID" value="NZ_JTJL01000018.1"/>
</dbReference>
<protein>
    <submittedName>
        <fullName evidence="7">Uncharacterized protein</fullName>
    </submittedName>
</protein>